<evidence type="ECO:0000256" key="5">
    <source>
        <dbReference type="SAM" id="MobiDB-lite"/>
    </source>
</evidence>
<dbReference type="RefSeq" id="XP_009828939.1">
    <property type="nucleotide sequence ID" value="XM_009830637.1"/>
</dbReference>
<dbReference type="InterPro" id="IPR000009">
    <property type="entry name" value="PP2A_PR55"/>
</dbReference>
<dbReference type="AlphaFoldDB" id="W4GP32"/>
<dbReference type="InterPro" id="IPR001680">
    <property type="entry name" value="WD40_rpt"/>
</dbReference>
<dbReference type="GO" id="GO:0019888">
    <property type="term" value="F:protein phosphatase regulator activity"/>
    <property type="evidence" value="ECO:0007669"/>
    <property type="project" value="InterPro"/>
</dbReference>
<organism evidence="6">
    <name type="scientific">Aphanomyces astaci</name>
    <name type="common">Crayfish plague agent</name>
    <dbReference type="NCBI Taxonomy" id="112090"/>
    <lineage>
        <taxon>Eukaryota</taxon>
        <taxon>Sar</taxon>
        <taxon>Stramenopiles</taxon>
        <taxon>Oomycota</taxon>
        <taxon>Saprolegniomycetes</taxon>
        <taxon>Saprolegniales</taxon>
        <taxon>Verrucalvaceae</taxon>
        <taxon>Aphanomyces</taxon>
    </lineage>
</organism>
<reference evidence="6" key="1">
    <citation type="submission" date="2013-12" db="EMBL/GenBank/DDBJ databases">
        <title>The Genome Sequence of Aphanomyces astaci APO3.</title>
        <authorList>
            <consortium name="The Broad Institute Genomics Platform"/>
            <person name="Russ C."/>
            <person name="Tyler B."/>
            <person name="van West P."/>
            <person name="Dieguez-Uribeondo J."/>
            <person name="Young S.K."/>
            <person name="Zeng Q."/>
            <person name="Gargeya S."/>
            <person name="Fitzgerald M."/>
            <person name="Abouelleil A."/>
            <person name="Alvarado L."/>
            <person name="Chapman S.B."/>
            <person name="Gainer-Dewar J."/>
            <person name="Goldberg J."/>
            <person name="Griggs A."/>
            <person name="Gujja S."/>
            <person name="Hansen M."/>
            <person name="Howarth C."/>
            <person name="Imamovic A."/>
            <person name="Ireland A."/>
            <person name="Larimer J."/>
            <person name="McCowan C."/>
            <person name="Murphy C."/>
            <person name="Pearson M."/>
            <person name="Poon T.W."/>
            <person name="Priest M."/>
            <person name="Roberts A."/>
            <person name="Saif S."/>
            <person name="Shea T."/>
            <person name="Sykes S."/>
            <person name="Wortman J."/>
            <person name="Nusbaum C."/>
            <person name="Birren B."/>
        </authorList>
    </citation>
    <scope>NUCLEOTIDE SEQUENCE [LARGE SCALE GENOMIC DNA]</scope>
    <source>
        <strain evidence="6">APO3</strain>
    </source>
</reference>
<evidence type="ECO:0000256" key="4">
    <source>
        <dbReference type="RuleBase" id="RU331113"/>
    </source>
</evidence>
<gene>
    <name evidence="6" type="ORF">H257_05696</name>
</gene>
<dbReference type="STRING" id="112090.W4GP32"/>
<dbReference type="InterPro" id="IPR036322">
    <property type="entry name" value="WD40_repeat_dom_sf"/>
</dbReference>
<dbReference type="PANTHER" id="PTHR11871">
    <property type="entry name" value="PROTEIN PHOSPHATASE PP2A REGULATORY SUBUNIT B"/>
    <property type="match status" value="1"/>
</dbReference>
<dbReference type="PRINTS" id="PR00600">
    <property type="entry name" value="PP2APR55"/>
</dbReference>
<accession>W4GP32</accession>
<dbReference type="SUPFAM" id="SSF50978">
    <property type="entry name" value="WD40 repeat-like"/>
    <property type="match status" value="1"/>
</dbReference>
<evidence type="ECO:0000256" key="3">
    <source>
        <dbReference type="ARBA" id="ARBA00022737"/>
    </source>
</evidence>
<protein>
    <recommendedName>
        <fullName evidence="4">Serine/threonine-protein phosphatase 2A 55 kDa regulatory subunit B</fullName>
    </recommendedName>
</protein>
<keyword evidence="2 4" id="KW-0853">WD repeat</keyword>
<dbReference type="GO" id="GO:0000159">
    <property type="term" value="C:protein phosphatase type 2A complex"/>
    <property type="evidence" value="ECO:0007669"/>
    <property type="project" value="UniProtKB-UniRule"/>
</dbReference>
<dbReference type="Pfam" id="PF00400">
    <property type="entry name" value="WD40"/>
    <property type="match status" value="2"/>
</dbReference>
<dbReference type="Gene3D" id="2.130.10.10">
    <property type="entry name" value="YVTN repeat-like/Quinoprotein amine dehydrogenase"/>
    <property type="match status" value="2"/>
</dbReference>
<dbReference type="PROSITE" id="PS01024">
    <property type="entry name" value="PR55_1"/>
    <property type="match status" value="1"/>
</dbReference>
<dbReference type="InterPro" id="IPR015943">
    <property type="entry name" value="WD40/YVTN_repeat-like_dom_sf"/>
</dbReference>
<feature type="compositionally biased region" description="Low complexity" evidence="5">
    <location>
        <begin position="8"/>
        <end position="24"/>
    </location>
</feature>
<dbReference type="GeneID" id="20807692"/>
<sequence length="482" mass="54152">MPQDLRSSSHGSTGSSSSRQELGSAPVAISGGWTVSQRIGEASRPDNADMITAVEYDRYGDYIATGTKGGQIAVYTKDVNAQQQGRLTRSFQSHDHSQNRYAPYKSFQSHKAEFDYLKSLEIEEKINQIRWCRPSNDALYLLSTNDKTIKLWRLHNREVRTVQQFQHPANTYGDVIRLPTLNKAPPVAVATTKKVFANAHTYHINSIALNSDGETFISADDLRINLWHLGVSDQSFNIVDIKPNNMEELTEVITSADFHPTHCNIMMYSTSRGAVKLGDMRTSALCDSHSKLFEDQEDPAARSFFSEIIASISDIKFSPDGRYIISRDYLTLKIWDINMESRPVHTINIHEHLRPRLCELYDTDCIFDKFECSVSGDGNNFVTGSYNSEFHIYDRYGRSDYCLNPLSNAGRRRSSAPHTAISRALATGTADGDPLDFTSKVLQTTWHPTTNEVAVAIKNNVYLYSAKQDAHPSMVAVKNSKK</sequence>
<dbReference type="OrthoDB" id="6274823at2759"/>
<dbReference type="SMART" id="SM00320">
    <property type="entry name" value="WD40"/>
    <property type="match status" value="5"/>
</dbReference>
<feature type="region of interest" description="Disordered" evidence="5">
    <location>
        <begin position="1"/>
        <end position="28"/>
    </location>
</feature>
<name>W4GP32_APHAT</name>
<keyword evidence="3 4" id="KW-0677">Repeat</keyword>
<evidence type="ECO:0000313" key="6">
    <source>
        <dbReference type="EMBL" id="ETV81081.1"/>
    </source>
</evidence>
<dbReference type="EMBL" id="KI913124">
    <property type="protein sequence ID" value="ETV81081.1"/>
    <property type="molecule type" value="Genomic_DNA"/>
</dbReference>
<dbReference type="InterPro" id="IPR018067">
    <property type="entry name" value="PP2A_PR55_CS"/>
</dbReference>
<proteinExistence type="inferred from homology"/>
<dbReference type="PIRSF" id="PIRSF037309">
    <property type="entry name" value="PP2A_PR55"/>
    <property type="match status" value="1"/>
</dbReference>
<evidence type="ECO:0000256" key="2">
    <source>
        <dbReference type="ARBA" id="ARBA00022574"/>
    </source>
</evidence>
<comment type="similarity">
    <text evidence="1 4">Belongs to the phosphatase 2A regulatory subunit B family.</text>
</comment>
<dbReference type="VEuPathDB" id="FungiDB:H257_05696"/>
<evidence type="ECO:0000256" key="1">
    <source>
        <dbReference type="ARBA" id="ARBA00008259"/>
    </source>
</evidence>